<dbReference type="Pfam" id="PF03732">
    <property type="entry name" value="Retrotrans_gag"/>
    <property type="match status" value="1"/>
</dbReference>
<name>A0ABD1NUP1_9LAMI</name>
<dbReference type="PANTHER" id="PTHR33223">
    <property type="entry name" value="CCHC-TYPE DOMAIN-CONTAINING PROTEIN"/>
    <property type="match status" value="1"/>
</dbReference>
<keyword evidence="4" id="KW-1185">Reference proteome</keyword>
<feature type="compositionally biased region" description="Basic and acidic residues" evidence="1">
    <location>
        <begin position="263"/>
        <end position="280"/>
    </location>
</feature>
<dbReference type="InterPro" id="IPR005162">
    <property type="entry name" value="Retrotrans_gag_dom"/>
</dbReference>
<evidence type="ECO:0000259" key="2">
    <source>
        <dbReference type="Pfam" id="PF03732"/>
    </source>
</evidence>
<reference evidence="4" key="1">
    <citation type="submission" date="2024-07" db="EMBL/GenBank/DDBJ databases">
        <title>Two chromosome-level genome assemblies of Korean endemic species Abeliophyllum distichum and Forsythia ovata (Oleaceae).</title>
        <authorList>
            <person name="Jang H."/>
        </authorList>
    </citation>
    <scope>NUCLEOTIDE SEQUENCE [LARGE SCALE GENOMIC DNA]</scope>
</reference>
<feature type="compositionally biased region" description="Basic residues" evidence="1">
    <location>
        <begin position="289"/>
        <end position="302"/>
    </location>
</feature>
<evidence type="ECO:0000313" key="3">
    <source>
        <dbReference type="EMBL" id="KAL2455329.1"/>
    </source>
</evidence>
<protein>
    <submittedName>
        <fullName evidence="3">Ribonuclease H</fullName>
    </submittedName>
</protein>
<accession>A0ABD1NUP1</accession>
<comment type="caution">
    <text evidence="3">The sequence shown here is derived from an EMBL/GenBank/DDBJ whole genome shotgun (WGS) entry which is preliminary data.</text>
</comment>
<feature type="domain" description="Retrotransposon gag" evidence="2">
    <location>
        <begin position="31"/>
        <end position="120"/>
    </location>
</feature>
<dbReference type="AlphaFoldDB" id="A0ABD1NUP1"/>
<dbReference type="EMBL" id="JBFOLK010000194">
    <property type="protein sequence ID" value="KAL2455329.1"/>
    <property type="molecule type" value="Genomic_DNA"/>
</dbReference>
<feature type="region of interest" description="Disordered" evidence="1">
    <location>
        <begin position="263"/>
        <end position="356"/>
    </location>
</feature>
<evidence type="ECO:0000256" key="1">
    <source>
        <dbReference type="SAM" id="MobiDB-lite"/>
    </source>
</evidence>
<dbReference type="PANTHER" id="PTHR33223:SF10">
    <property type="entry name" value="AMINOTRANSFERASE-LIKE PLANT MOBILE DOMAIN-CONTAINING PROTEIN"/>
    <property type="match status" value="1"/>
</dbReference>
<dbReference type="Proteomes" id="UP001604336">
    <property type="component" value="Unassembled WGS sequence"/>
</dbReference>
<feature type="compositionally biased region" description="Basic and acidic residues" evidence="1">
    <location>
        <begin position="304"/>
        <end position="324"/>
    </location>
</feature>
<organism evidence="3 4">
    <name type="scientific">Abeliophyllum distichum</name>
    <dbReference type="NCBI Taxonomy" id="126358"/>
    <lineage>
        <taxon>Eukaryota</taxon>
        <taxon>Viridiplantae</taxon>
        <taxon>Streptophyta</taxon>
        <taxon>Embryophyta</taxon>
        <taxon>Tracheophyta</taxon>
        <taxon>Spermatophyta</taxon>
        <taxon>Magnoliopsida</taxon>
        <taxon>eudicotyledons</taxon>
        <taxon>Gunneridae</taxon>
        <taxon>Pentapetalae</taxon>
        <taxon>asterids</taxon>
        <taxon>lamiids</taxon>
        <taxon>Lamiales</taxon>
        <taxon>Oleaceae</taxon>
        <taxon>Forsythieae</taxon>
        <taxon>Abeliophyllum</taxon>
    </lineage>
</organism>
<proteinExistence type="predicted"/>
<feature type="compositionally biased region" description="Basic and acidic residues" evidence="1">
    <location>
        <begin position="339"/>
        <end position="356"/>
    </location>
</feature>
<gene>
    <name evidence="3" type="ORF">Adt_47335</name>
</gene>
<sequence length="409" mass="46541">MGKGDPLDHINTYKMEMSLRAATPALKCRAFYLTLSGGTKRWYNKLVAESISSWPELKKTFINYFSSGKPASAPVQRFHDIRQAESEPLQSYLSLFNEEMLFCERIADVEALSALKGGLDMNLSFWRDVRNNNPTTFDQLVEMITEKITNENIILHRNRGRVAPNQMLRVNYGRNHGRQLPQPTPRRRDYPADPNSGISYVASTQEGLQPPYPVQMAPGPSIEAYNYGMAVPTYYEARIGALPILPPQETPNKYCLVHRSHGHSTEECREVENLANRREIGSGAWRGGNTRRKAQSPMRGHRPPGLDRRSHQWDKRPTNQEPPRRNSRSPTRHLQTEGVPEHRFLKGPEKPPIHKIDTIYGGPYIGGQSRNAQKSYDKEAEGKLLTNWLINSRPSGSNKVDPIFSQKRT</sequence>
<evidence type="ECO:0000313" key="4">
    <source>
        <dbReference type="Proteomes" id="UP001604336"/>
    </source>
</evidence>